<reference evidence="4 5" key="2">
    <citation type="submission" date="2018-03" db="EMBL/GenBank/DDBJ databases">
        <title>Cross-interface Injection: A General Nanoliter Liquid Handling Method Applied to Single Cells Genome Amplification Automated Nanoliter Liquid Handling Applied to Single Cell Multiple Displacement Amplification.</title>
        <authorList>
            <person name="Yun J."/>
            <person name="Xu P."/>
            <person name="Xu J."/>
            <person name="Dai X."/>
            <person name="Wang Y."/>
            <person name="Zheng X."/>
            <person name="Cao C."/>
            <person name="Yi Q."/>
            <person name="Zhu Y."/>
            <person name="Wang L."/>
            <person name="Dong Z."/>
            <person name="Huang Y."/>
            <person name="Huang L."/>
            <person name="Du W."/>
        </authorList>
    </citation>
    <scope>NUCLEOTIDE SEQUENCE [LARGE SCALE GENOMIC DNA]</scope>
    <source>
        <strain evidence="4 5">Z-D1-2</strain>
    </source>
</reference>
<reference evidence="3" key="1">
    <citation type="journal article" date="2014" name="Int. J. Syst. Evol. Microbiol.">
        <title>Complete genome of a new Firmicutes species belonging to the dominant human colonic microbiota ('Ruminococcus bicirculans') reveals two chromosomes and a selective capacity to utilize plant glucans.</title>
        <authorList>
            <consortium name="NISC Comparative Sequencing Program"/>
            <person name="Wegmann U."/>
            <person name="Louis P."/>
            <person name="Goesmann A."/>
            <person name="Henrissat B."/>
            <person name="Duncan S.H."/>
            <person name="Flint H.J."/>
        </authorList>
    </citation>
    <scope>NUCLEOTIDE SEQUENCE</scope>
    <source>
        <strain evidence="3">CGMCC 1.10832</strain>
    </source>
</reference>
<reference evidence="6" key="3">
    <citation type="journal article" date="2019" name="Int. J. Syst. Evol. Microbiol.">
        <title>The Global Catalogue of Microorganisms (GCM) 10K type strain sequencing project: providing services to taxonomists for standard genome sequencing and annotation.</title>
        <authorList>
            <consortium name="The Broad Institute Genomics Platform"/>
            <consortium name="The Broad Institute Genome Sequencing Center for Infectious Disease"/>
            <person name="Wu L."/>
            <person name="Ma J."/>
        </authorList>
    </citation>
    <scope>NUCLEOTIDE SEQUENCE [LARGE SCALE GENOMIC DNA]</scope>
    <source>
        <strain evidence="6">CGMCC 1.10832</strain>
    </source>
</reference>
<accession>A0A2T4DIZ5</accession>
<evidence type="ECO:0000313" key="3">
    <source>
        <dbReference type="EMBL" id="GGC30285.1"/>
    </source>
</evidence>
<name>A0A2T4DIZ5_9BACT</name>
<keyword evidence="2" id="KW-0732">Signal</keyword>
<feature type="signal peptide" evidence="2">
    <location>
        <begin position="1"/>
        <end position="26"/>
    </location>
</feature>
<dbReference type="Proteomes" id="UP000636010">
    <property type="component" value="Unassembled WGS sequence"/>
</dbReference>
<keyword evidence="6" id="KW-1185">Reference proteome</keyword>
<dbReference type="PROSITE" id="PS51257">
    <property type="entry name" value="PROKAR_LIPOPROTEIN"/>
    <property type="match status" value="1"/>
</dbReference>
<evidence type="ECO:0000313" key="4">
    <source>
        <dbReference type="EMBL" id="PTB93762.1"/>
    </source>
</evidence>
<dbReference type="EMBL" id="PYVU01000153">
    <property type="protein sequence ID" value="PTB93762.1"/>
    <property type="molecule type" value="Genomic_DNA"/>
</dbReference>
<dbReference type="EMBL" id="BMEC01000004">
    <property type="protein sequence ID" value="GGC30285.1"/>
    <property type="molecule type" value="Genomic_DNA"/>
</dbReference>
<feature type="chain" id="PRO_5015513228" description="Secreted protein" evidence="2">
    <location>
        <begin position="27"/>
        <end position="76"/>
    </location>
</feature>
<feature type="compositionally biased region" description="Acidic residues" evidence="1">
    <location>
        <begin position="55"/>
        <end position="66"/>
    </location>
</feature>
<feature type="compositionally biased region" description="Basic and acidic residues" evidence="1">
    <location>
        <begin position="39"/>
        <end position="53"/>
    </location>
</feature>
<sequence>MFKLYTKIIQIFYMLLLFVGFSACNSAENRNEENDEVQDADKTEMMEDEHQMDPSEGEMMEEEDDSLQTNDEVGIM</sequence>
<organism evidence="4 5">
    <name type="scientific">Marivirga lumbricoides</name>
    <dbReference type="NCBI Taxonomy" id="1046115"/>
    <lineage>
        <taxon>Bacteria</taxon>
        <taxon>Pseudomonadati</taxon>
        <taxon>Bacteroidota</taxon>
        <taxon>Cytophagia</taxon>
        <taxon>Cytophagales</taxon>
        <taxon>Marivirgaceae</taxon>
        <taxon>Marivirga</taxon>
    </lineage>
</organism>
<evidence type="ECO:0000256" key="1">
    <source>
        <dbReference type="SAM" id="MobiDB-lite"/>
    </source>
</evidence>
<evidence type="ECO:0000256" key="2">
    <source>
        <dbReference type="SAM" id="SignalP"/>
    </source>
</evidence>
<reference evidence="3" key="4">
    <citation type="submission" date="2024-05" db="EMBL/GenBank/DDBJ databases">
        <authorList>
            <person name="Sun Q."/>
            <person name="Zhou Y."/>
        </authorList>
    </citation>
    <scope>NUCLEOTIDE SEQUENCE</scope>
    <source>
        <strain evidence="3">CGMCC 1.10832</strain>
    </source>
</reference>
<comment type="caution">
    <text evidence="4">The sequence shown here is derived from an EMBL/GenBank/DDBJ whole genome shotgun (WGS) entry which is preliminary data.</text>
</comment>
<evidence type="ECO:0008006" key="7">
    <source>
        <dbReference type="Google" id="ProtNLM"/>
    </source>
</evidence>
<protein>
    <recommendedName>
        <fullName evidence="7">Secreted protein</fullName>
    </recommendedName>
</protein>
<evidence type="ECO:0000313" key="5">
    <source>
        <dbReference type="Proteomes" id="UP000240608"/>
    </source>
</evidence>
<gene>
    <name evidence="4" type="ORF">C9994_12735</name>
    <name evidence="3" type="ORF">GCM10011506_14630</name>
</gene>
<proteinExistence type="predicted"/>
<feature type="compositionally biased region" description="Polar residues" evidence="1">
    <location>
        <begin position="67"/>
        <end position="76"/>
    </location>
</feature>
<feature type="region of interest" description="Disordered" evidence="1">
    <location>
        <begin position="27"/>
        <end position="76"/>
    </location>
</feature>
<evidence type="ECO:0000313" key="6">
    <source>
        <dbReference type="Proteomes" id="UP000636010"/>
    </source>
</evidence>
<dbReference type="AlphaFoldDB" id="A0A2T4DIZ5"/>
<dbReference type="Proteomes" id="UP000240608">
    <property type="component" value="Unassembled WGS sequence"/>
</dbReference>